<proteinExistence type="predicted"/>
<protein>
    <submittedName>
        <fullName evidence="1">Uncharacterized protein</fullName>
    </submittedName>
</protein>
<dbReference type="EMBL" id="BK015384">
    <property type="protein sequence ID" value="DAE04213.1"/>
    <property type="molecule type" value="Genomic_DNA"/>
</dbReference>
<organism evidence="1">
    <name type="scientific">Siphoviridae sp. ctmpG14</name>
    <dbReference type="NCBI Taxonomy" id="2825654"/>
    <lineage>
        <taxon>Viruses</taxon>
        <taxon>Duplodnaviria</taxon>
        <taxon>Heunggongvirae</taxon>
        <taxon>Uroviricota</taxon>
        <taxon>Caudoviricetes</taxon>
    </lineage>
</organism>
<accession>A0A8S5PC78</accession>
<name>A0A8S5PC78_9CAUD</name>
<sequence>MCITHNAPQKRGFLFTSSIPRNLNSDRHNVGTNFIHSPRQQPY</sequence>
<reference evidence="1" key="1">
    <citation type="journal article" date="2021" name="Proc. Natl. Acad. Sci. U.S.A.">
        <title>A Catalog of Tens of Thousands of Viruses from Human Metagenomes Reveals Hidden Associations with Chronic Diseases.</title>
        <authorList>
            <person name="Tisza M.J."/>
            <person name="Buck C.B."/>
        </authorList>
    </citation>
    <scope>NUCLEOTIDE SEQUENCE</scope>
    <source>
        <strain evidence="1">CtmpG14</strain>
    </source>
</reference>
<evidence type="ECO:0000313" key="1">
    <source>
        <dbReference type="EMBL" id="DAE04213.1"/>
    </source>
</evidence>